<sequence>MIPFILLKKWRLPAPVLEFLSFVPVSIMAALVVSSLFTQHLGRLPTLNVPYAIATIPSVVVAVVTRSLLAVAVVGIAALAITRLLM</sequence>
<keyword evidence="1" id="KW-1133">Transmembrane helix</keyword>
<feature type="transmembrane region" description="Helical" evidence="1">
    <location>
        <begin position="49"/>
        <end position="81"/>
    </location>
</feature>
<feature type="transmembrane region" description="Helical" evidence="1">
    <location>
        <begin position="12"/>
        <end position="37"/>
    </location>
</feature>
<dbReference type="Proteomes" id="UP000051922">
    <property type="component" value="Unassembled WGS sequence"/>
</dbReference>
<dbReference type="STRING" id="1423783.FC50_GL001788"/>
<evidence type="ECO:0000313" key="3">
    <source>
        <dbReference type="Proteomes" id="UP000051922"/>
    </source>
</evidence>
<keyword evidence="1" id="KW-0812">Transmembrane</keyword>
<comment type="caution">
    <text evidence="2">The sequence shown here is derived from an EMBL/GenBank/DDBJ whole genome shotgun (WGS) entry which is preliminary data.</text>
</comment>
<accession>A0A0R1TXZ5</accession>
<evidence type="ECO:0000256" key="1">
    <source>
        <dbReference type="SAM" id="Phobius"/>
    </source>
</evidence>
<evidence type="ECO:0000313" key="2">
    <source>
        <dbReference type="EMBL" id="KRL85614.1"/>
    </source>
</evidence>
<dbReference type="InterPro" id="IPR008407">
    <property type="entry name" value="Brnchd-chn_aa_trnsp_AzlD"/>
</dbReference>
<reference evidence="2 3" key="1">
    <citation type="journal article" date="2015" name="Genome Announc.">
        <title>Expanding the biotechnology potential of lactobacilli through comparative genomics of 213 strains and associated genera.</title>
        <authorList>
            <person name="Sun Z."/>
            <person name="Harris H.M."/>
            <person name="McCann A."/>
            <person name="Guo C."/>
            <person name="Argimon S."/>
            <person name="Zhang W."/>
            <person name="Yang X."/>
            <person name="Jeffery I.B."/>
            <person name="Cooney J.C."/>
            <person name="Kagawa T.F."/>
            <person name="Liu W."/>
            <person name="Song Y."/>
            <person name="Salvetti E."/>
            <person name="Wrobel A."/>
            <person name="Rasinkangas P."/>
            <person name="Parkhill J."/>
            <person name="Rea M.C."/>
            <person name="O'Sullivan O."/>
            <person name="Ritari J."/>
            <person name="Douillard F.P."/>
            <person name="Paul Ross R."/>
            <person name="Yang R."/>
            <person name="Briner A.E."/>
            <person name="Felis G.E."/>
            <person name="de Vos W.M."/>
            <person name="Barrangou R."/>
            <person name="Klaenhammer T.R."/>
            <person name="Caufield P.W."/>
            <person name="Cui Y."/>
            <person name="Zhang H."/>
            <person name="O'Toole P.W."/>
        </authorList>
    </citation>
    <scope>NUCLEOTIDE SEQUENCE [LARGE SCALE GENOMIC DNA]</scope>
    <source>
        <strain evidence="2 3">DSM 15945</strain>
    </source>
</reference>
<evidence type="ECO:0008006" key="4">
    <source>
        <dbReference type="Google" id="ProtNLM"/>
    </source>
</evidence>
<dbReference type="PATRIC" id="fig|1423783.4.peg.1831"/>
<organism evidence="2 3">
    <name type="scientific">Lacticaseibacillus pantheris DSM 15945 = JCM 12539 = NBRC 106106</name>
    <dbReference type="NCBI Taxonomy" id="1423783"/>
    <lineage>
        <taxon>Bacteria</taxon>
        <taxon>Bacillati</taxon>
        <taxon>Bacillota</taxon>
        <taxon>Bacilli</taxon>
        <taxon>Lactobacillales</taxon>
        <taxon>Lactobacillaceae</taxon>
        <taxon>Lacticaseibacillus</taxon>
    </lineage>
</organism>
<dbReference type="Pfam" id="PF05437">
    <property type="entry name" value="AzlD"/>
    <property type="match status" value="1"/>
</dbReference>
<gene>
    <name evidence="2" type="ORF">FC50_GL001788</name>
</gene>
<protein>
    <recommendedName>
        <fullName evidence="4">Branched-chain amino acid transport</fullName>
    </recommendedName>
</protein>
<name>A0A0R1TXZ5_9LACO</name>
<dbReference type="AlphaFoldDB" id="A0A0R1TXZ5"/>
<keyword evidence="1" id="KW-0472">Membrane</keyword>
<proteinExistence type="predicted"/>
<keyword evidence="3" id="KW-1185">Reference proteome</keyword>
<dbReference type="EMBL" id="AZFJ01000052">
    <property type="protein sequence ID" value="KRL85614.1"/>
    <property type="molecule type" value="Genomic_DNA"/>
</dbReference>